<proteinExistence type="predicted"/>
<reference evidence="2 3" key="1">
    <citation type="journal article" date="2011" name="Science">
        <title>The ecoresponsive genome of Daphnia pulex.</title>
        <authorList>
            <person name="Colbourne J.K."/>
            <person name="Pfrender M.E."/>
            <person name="Gilbert D."/>
            <person name="Thomas W.K."/>
            <person name="Tucker A."/>
            <person name="Oakley T.H."/>
            <person name="Tokishita S."/>
            <person name="Aerts A."/>
            <person name="Arnold G.J."/>
            <person name="Basu M.K."/>
            <person name="Bauer D.J."/>
            <person name="Caceres C.E."/>
            <person name="Carmel L."/>
            <person name="Casola C."/>
            <person name="Choi J.H."/>
            <person name="Detter J.C."/>
            <person name="Dong Q."/>
            <person name="Dusheyko S."/>
            <person name="Eads B.D."/>
            <person name="Frohlich T."/>
            <person name="Geiler-Samerotte K.A."/>
            <person name="Gerlach D."/>
            <person name="Hatcher P."/>
            <person name="Jogdeo S."/>
            <person name="Krijgsveld J."/>
            <person name="Kriventseva E.V."/>
            <person name="Kultz D."/>
            <person name="Laforsch C."/>
            <person name="Lindquist E."/>
            <person name="Lopez J."/>
            <person name="Manak J.R."/>
            <person name="Muller J."/>
            <person name="Pangilinan J."/>
            <person name="Patwardhan R.P."/>
            <person name="Pitluck S."/>
            <person name="Pritham E.J."/>
            <person name="Rechtsteiner A."/>
            <person name="Rho M."/>
            <person name="Rogozin I.B."/>
            <person name="Sakarya O."/>
            <person name="Salamov A."/>
            <person name="Schaack S."/>
            <person name="Shapiro H."/>
            <person name="Shiga Y."/>
            <person name="Skalitzky C."/>
            <person name="Smith Z."/>
            <person name="Souvorov A."/>
            <person name="Sung W."/>
            <person name="Tang Z."/>
            <person name="Tsuchiya D."/>
            <person name="Tu H."/>
            <person name="Vos H."/>
            <person name="Wang M."/>
            <person name="Wolf Y.I."/>
            <person name="Yamagata H."/>
            <person name="Yamada T."/>
            <person name="Ye Y."/>
            <person name="Shaw J.R."/>
            <person name="Andrews J."/>
            <person name="Crease T.J."/>
            <person name="Tang H."/>
            <person name="Lucas S.M."/>
            <person name="Robertson H.M."/>
            <person name="Bork P."/>
            <person name="Koonin E.V."/>
            <person name="Zdobnov E.M."/>
            <person name="Grigoriev I.V."/>
            <person name="Lynch M."/>
            <person name="Boore J.L."/>
        </authorList>
    </citation>
    <scope>NUCLEOTIDE SEQUENCE [LARGE SCALE GENOMIC DNA]</scope>
</reference>
<gene>
    <name evidence="2" type="ORF">DAPPUDRAFT_258008</name>
</gene>
<dbReference type="PhylomeDB" id="E9HEM6"/>
<dbReference type="EMBL" id="GL732630">
    <property type="protein sequence ID" value="EFX69783.1"/>
    <property type="molecule type" value="Genomic_DNA"/>
</dbReference>
<dbReference type="InParanoid" id="E9HEM6"/>
<evidence type="ECO:0000256" key="1">
    <source>
        <dbReference type="SAM" id="MobiDB-lite"/>
    </source>
</evidence>
<dbReference type="Proteomes" id="UP000000305">
    <property type="component" value="Unassembled WGS sequence"/>
</dbReference>
<accession>E9HEM6</accession>
<keyword evidence="3" id="KW-1185">Reference proteome</keyword>
<name>E9HEM6_DAPPU</name>
<dbReference type="HOGENOM" id="CLU_115100_0_0_1"/>
<evidence type="ECO:0000313" key="3">
    <source>
        <dbReference type="Proteomes" id="UP000000305"/>
    </source>
</evidence>
<protein>
    <submittedName>
        <fullName evidence="2">Uncharacterized protein</fullName>
    </submittedName>
</protein>
<dbReference type="AlphaFoldDB" id="E9HEM6"/>
<dbReference type="KEGG" id="dpx:DAPPUDRAFT_258008"/>
<evidence type="ECO:0000313" key="2">
    <source>
        <dbReference type="EMBL" id="EFX69783.1"/>
    </source>
</evidence>
<feature type="region of interest" description="Disordered" evidence="1">
    <location>
        <begin position="1"/>
        <end position="95"/>
    </location>
</feature>
<sequence length="133" mass="14956">MLWTDEAMPQIESTIDPTERSRKSLVTQPNCNSDEEADDERDGLNNIDSDSPDKIDDPPLLDKSAEIPNHIEISLPNPDSIVRNDSPMNVPNPRPLSPIITIINKETALQPTELPRLRSRSAIKPRQRLITEV</sequence>
<organism evidence="2 3">
    <name type="scientific">Daphnia pulex</name>
    <name type="common">Water flea</name>
    <dbReference type="NCBI Taxonomy" id="6669"/>
    <lineage>
        <taxon>Eukaryota</taxon>
        <taxon>Metazoa</taxon>
        <taxon>Ecdysozoa</taxon>
        <taxon>Arthropoda</taxon>
        <taxon>Crustacea</taxon>
        <taxon>Branchiopoda</taxon>
        <taxon>Diplostraca</taxon>
        <taxon>Cladocera</taxon>
        <taxon>Anomopoda</taxon>
        <taxon>Daphniidae</taxon>
        <taxon>Daphnia</taxon>
    </lineage>
</organism>